<dbReference type="Proteomes" id="UP001275440">
    <property type="component" value="Unassembled WGS sequence"/>
</dbReference>
<evidence type="ECO:0000313" key="3">
    <source>
        <dbReference type="Proteomes" id="UP001275440"/>
    </source>
</evidence>
<comment type="caution">
    <text evidence="2">The sequence shown here is derived from an EMBL/GenBank/DDBJ whole genome shotgun (WGS) entry which is preliminary data.</text>
</comment>
<name>A0ABU3WQU1_9NOCA</name>
<dbReference type="Gene3D" id="3.40.50.1820">
    <property type="entry name" value="alpha/beta hydrolase"/>
    <property type="match status" value="1"/>
</dbReference>
<proteinExistence type="predicted"/>
<evidence type="ECO:0000313" key="2">
    <source>
        <dbReference type="EMBL" id="MDV2475763.1"/>
    </source>
</evidence>
<gene>
    <name evidence="2" type="ORF">F8M49_11010</name>
</gene>
<sequence length="242" mass="25134">MHDADPTASPSGHRPLTAVVLPGTGSDAQFADAAFRAPLERRGIRVVAVEPDPRRVVGSYLDALDREARAGAILAGGVSIGAAVALHWAARHPSAAVGVLAALPAWTGSPEDAPAAASARWTAHELRTRGLEPVVAAMVESSPMWLGRELSRSWRAQWPDLPAALEEAAAFHALDADALGSVTVPVGITAAIDDAVHPLAVAQQWADLLPRAALTTVTLDEIGTDPTILGTGCLTVWDRVTA</sequence>
<organism evidence="2 3">
    <name type="scientific">Rhodococcus zopfii</name>
    <dbReference type="NCBI Taxonomy" id="43772"/>
    <lineage>
        <taxon>Bacteria</taxon>
        <taxon>Bacillati</taxon>
        <taxon>Actinomycetota</taxon>
        <taxon>Actinomycetes</taxon>
        <taxon>Mycobacteriales</taxon>
        <taxon>Nocardiaceae</taxon>
        <taxon>Rhodococcus</taxon>
    </lineage>
</organism>
<keyword evidence="3" id="KW-1185">Reference proteome</keyword>
<feature type="region of interest" description="Disordered" evidence="1">
    <location>
        <begin position="1"/>
        <end position="20"/>
    </location>
</feature>
<reference evidence="2 3" key="1">
    <citation type="submission" date="2019-10" db="EMBL/GenBank/DDBJ databases">
        <title>Draft Genome Assembly of Rhodococcus zopfii DSM44189.</title>
        <authorList>
            <person name="Sutton J.M."/>
            <person name="Akob D.M."/>
            <person name="Bushman T.J."/>
        </authorList>
    </citation>
    <scope>NUCLEOTIDE SEQUENCE [LARGE SCALE GENOMIC DNA]</scope>
    <source>
        <strain evidence="2 3">DSM 44189</strain>
    </source>
</reference>
<dbReference type="EMBL" id="WBMO01000001">
    <property type="protein sequence ID" value="MDV2475763.1"/>
    <property type="molecule type" value="Genomic_DNA"/>
</dbReference>
<keyword evidence="2" id="KW-0378">Hydrolase</keyword>
<accession>A0ABU3WQU1</accession>
<dbReference type="InterPro" id="IPR029058">
    <property type="entry name" value="AB_hydrolase_fold"/>
</dbReference>
<protein>
    <submittedName>
        <fullName evidence="2">Alpha/beta hydrolase</fullName>
    </submittedName>
</protein>
<dbReference type="SUPFAM" id="SSF53474">
    <property type="entry name" value="alpha/beta-Hydrolases"/>
    <property type="match status" value="1"/>
</dbReference>
<dbReference type="GO" id="GO:0016787">
    <property type="term" value="F:hydrolase activity"/>
    <property type="evidence" value="ECO:0007669"/>
    <property type="project" value="UniProtKB-KW"/>
</dbReference>
<evidence type="ECO:0000256" key="1">
    <source>
        <dbReference type="SAM" id="MobiDB-lite"/>
    </source>
</evidence>